<keyword evidence="2" id="KW-0645">Protease</keyword>
<dbReference type="Gene3D" id="3.40.395.10">
    <property type="entry name" value="Adenoviral Proteinase, Chain A"/>
    <property type="match status" value="1"/>
</dbReference>
<sequence length="752" mass="86981">IFRFLQSYSVGPFRIILISCDQLKILHQERLRYVNDTSTEKPPRFLVETDATGGMCAPIKNLNCDKRIDNYAIVKSVGIPGDVSSKTVMSFGDMITNDHSSYNIGIFYREFKHKFEEEFKYWPPFDGIVTDKCWAQMKSIIELNDGLDVVSYLNLMHRYTTEADQKLVNYVNKRYVLCFLCIVHLSKNFLKDVKSMLGEARDRQAAKIFFVEMVHASNYTVFKNIFEMFCTYFLSKKISEREECLHSLKYDSNYWEAIEADESVGSGNSDSESDAIYSNSMWYKDCATIYERKLKMFGHNTSSKNTLFVDFVMQHYVALTPLWTGILHNETVQSVPPILSKFICSTNNVECHWSNTKEAIRSKVIEVGKMPLPAERLIGLMKTQTKANVIRYRSNIPKGRLNARKGTFRRKIRATTKQTTVSSDLRQTTPRTPAVMTLSKLGETSAEWGRTPGLVSAAKKKIAKQSRKRLFDRSFKDLSCFKIPTQEEFTAKAAKAAQQHNGRRLYFGRNHFQHRSITVDVDELETVINGWLVDSVVEWLIAAEITAAGLSAEYYLLQPYAASILFDQKSQNQELMLMEYRRMVSKNRIIVPFCDGIHYYLIFIDFVKRLFCCWDSQRKFASKTASHFFEVIRKVGDEAGDRMRWAIEVEEWTVEDRPCTQQTDNESCGIFTIEFSKILLKGESNFNINVNPKQWRSENYRKLYLECYHDFPSCTLCGQIENENFAVVCKDCPFKLCKVCVKESNRKCIICP</sequence>
<dbReference type="InterPro" id="IPR038765">
    <property type="entry name" value="Papain-like_cys_pep_sf"/>
</dbReference>
<evidence type="ECO:0000259" key="4">
    <source>
        <dbReference type="Pfam" id="PF02902"/>
    </source>
</evidence>
<comment type="similarity">
    <text evidence="1">Belongs to the peptidase C48 family.</text>
</comment>
<organism evidence="5 6">
    <name type="scientific">Aedes albopictus</name>
    <name type="common">Asian tiger mosquito</name>
    <name type="synonym">Stegomyia albopicta</name>
    <dbReference type="NCBI Taxonomy" id="7160"/>
    <lineage>
        <taxon>Eukaryota</taxon>
        <taxon>Metazoa</taxon>
        <taxon>Ecdysozoa</taxon>
        <taxon>Arthropoda</taxon>
        <taxon>Hexapoda</taxon>
        <taxon>Insecta</taxon>
        <taxon>Pterygota</taxon>
        <taxon>Neoptera</taxon>
        <taxon>Endopterygota</taxon>
        <taxon>Diptera</taxon>
        <taxon>Nematocera</taxon>
        <taxon>Culicoidea</taxon>
        <taxon>Culicidae</taxon>
        <taxon>Culicinae</taxon>
        <taxon>Aedini</taxon>
        <taxon>Aedes</taxon>
        <taxon>Stegomyia</taxon>
    </lineage>
</organism>
<dbReference type="EnsemblMetazoa" id="AALFPA23_000863.R693">
    <property type="protein sequence ID" value="AALFPA23_000863.P693"/>
    <property type="gene ID" value="AALFPA23_000863"/>
</dbReference>
<dbReference type="SUPFAM" id="SSF54001">
    <property type="entry name" value="Cysteine proteinases"/>
    <property type="match status" value="1"/>
</dbReference>
<accession>A0ABM1XLZ4</accession>
<evidence type="ECO:0000256" key="3">
    <source>
        <dbReference type="ARBA" id="ARBA00022801"/>
    </source>
</evidence>
<keyword evidence="3" id="KW-0378">Hydrolase</keyword>
<keyword evidence="6" id="KW-1185">Reference proteome</keyword>
<reference evidence="5" key="2">
    <citation type="submission" date="2025-05" db="UniProtKB">
        <authorList>
            <consortium name="EnsemblMetazoa"/>
        </authorList>
    </citation>
    <scope>IDENTIFICATION</scope>
    <source>
        <strain evidence="5">Foshan</strain>
    </source>
</reference>
<name>A0ABM1XLZ4_AEDAL</name>
<dbReference type="Pfam" id="PF02902">
    <property type="entry name" value="Peptidase_C48"/>
    <property type="match status" value="1"/>
</dbReference>
<reference evidence="6" key="1">
    <citation type="journal article" date="2015" name="Proc. Natl. Acad. Sci. U.S.A.">
        <title>Genome sequence of the Asian Tiger mosquito, Aedes albopictus, reveals insights into its biology, genetics, and evolution.</title>
        <authorList>
            <person name="Chen X.G."/>
            <person name="Jiang X."/>
            <person name="Gu J."/>
            <person name="Xu M."/>
            <person name="Wu Y."/>
            <person name="Deng Y."/>
            <person name="Zhang C."/>
            <person name="Bonizzoni M."/>
            <person name="Dermauw W."/>
            <person name="Vontas J."/>
            <person name="Armbruster P."/>
            <person name="Huang X."/>
            <person name="Yang Y."/>
            <person name="Zhang H."/>
            <person name="He W."/>
            <person name="Peng H."/>
            <person name="Liu Y."/>
            <person name="Wu K."/>
            <person name="Chen J."/>
            <person name="Lirakis M."/>
            <person name="Topalis P."/>
            <person name="Van Leeuwen T."/>
            <person name="Hall A.B."/>
            <person name="Jiang X."/>
            <person name="Thorpe C."/>
            <person name="Mueller R.L."/>
            <person name="Sun C."/>
            <person name="Waterhouse R.M."/>
            <person name="Yan G."/>
            <person name="Tu Z.J."/>
            <person name="Fang X."/>
            <person name="James A.A."/>
        </authorList>
    </citation>
    <scope>NUCLEOTIDE SEQUENCE [LARGE SCALE GENOMIC DNA]</scope>
    <source>
        <strain evidence="6">Foshan</strain>
    </source>
</reference>
<dbReference type="RefSeq" id="XP_062703771.1">
    <property type="nucleotide sequence ID" value="XM_062847787.1"/>
</dbReference>
<proteinExistence type="inferred from homology"/>
<dbReference type="InterPro" id="IPR003653">
    <property type="entry name" value="Peptidase_C48_C"/>
</dbReference>
<protein>
    <recommendedName>
        <fullName evidence="4">Ubiquitin-like protease family profile domain-containing protein</fullName>
    </recommendedName>
</protein>
<dbReference type="GeneID" id="115261853"/>
<feature type="domain" description="Ubiquitin-like protease family profile" evidence="4">
    <location>
        <begin position="584"/>
        <end position="684"/>
    </location>
</feature>
<evidence type="ECO:0000313" key="6">
    <source>
        <dbReference type="Proteomes" id="UP000069940"/>
    </source>
</evidence>
<evidence type="ECO:0000313" key="5">
    <source>
        <dbReference type="EnsemblMetazoa" id="AALFPA23_000863.P693"/>
    </source>
</evidence>
<evidence type="ECO:0000256" key="2">
    <source>
        <dbReference type="ARBA" id="ARBA00022670"/>
    </source>
</evidence>
<evidence type="ECO:0000256" key="1">
    <source>
        <dbReference type="ARBA" id="ARBA00005234"/>
    </source>
</evidence>
<dbReference type="Proteomes" id="UP000069940">
    <property type="component" value="Unassembled WGS sequence"/>
</dbReference>